<dbReference type="SUPFAM" id="SSF55931">
    <property type="entry name" value="Glutamine synthetase/guanido kinase"/>
    <property type="match status" value="1"/>
</dbReference>
<accession>A0A4Z0QY86</accession>
<protein>
    <recommendedName>
        <fullName evidence="6">Glutamate--cysteine ligase</fullName>
    </recommendedName>
</protein>
<dbReference type="PANTHER" id="PTHR34378">
    <property type="entry name" value="GLUTAMATE--CYSTEINE LIGASE, CHLOROPLASTIC"/>
    <property type="match status" value="1"/>
</dbReference>
<dbReference type="RefSeq" id="WP_135551219.1">
    <property type="nucleotide sequence ID" value="NZ_SPQQ01000011.1"/>
</dbReference>
<dbReference type="GO" id="GO:0005524">
    <property type="term" value="F:ATP binding"/>
    <property type="evidence" value="ECO:0007669"/>
    <property type="project" value="UniProtKB-KW"/>
</dbReference>
<dbReference type="AlphaFoldDB" id="A0A4Z0QY86"/>
<keyword evidence="1" id="KW-0436">Ligase</keyword>
<evidence type="ECO:0000256" key="1">
    <source>
        <dbReference type="ARBA" id="ARBA00022598"/>
    </source>
</evidence>
<dbReference type="Gene3D" id="3.30.590.20">
    <property type="match status" value="1"/>
</dbReference>
<keyword evidence="2" id="KW-0547">Nucleotide-binding</keyword>
<evidence type="ECO:0000256" key="2">
    <source>
        <dbReference type="ARBA" id="ARBA00022741"/>
    </source>
</evidence>
<evidence type="ECO:0000256" key="3">
    <source>
        <dbReference type="ARBA" id="ARBA00022840"/>
    </source>
</evidence>
<gene>
    <name evidence="4" type="ORF">E4K67_23485</name>
</gene>
<dbReference type="Proteomes" id="UP000298460">
    <property type="component" value="Unassembled WGS sequence"/>
</dbReference>
<evidence type="ECO:0000313" key="5">
    <source>
        <dbReference type="Proteomes" id="UP000298460"/>
    </source>
</evidence>
<dbReference type="GO" id="GO:0006750">
    <property type="term" value="P:glutathione biosynthetic process"/>
    <property type="evidence" value="ECO:0007669"/>
    <property type="project" value="InterPro"/>
</dbReference>
<sequence>MRSRAKDLIYHHFIDKFLGKTGQYVGVEIEMPVVNLDKKPVEPDFAQAMFELLVDRFDFRPAKFTLEGFPIAVVKDNGDSCSFETSLNTLEFSMGRKRSIQEIAASFYNYLGALKKLEKKHNYRICGMGTNPYAQYANSTPLNTPSMMAKSEFLKRFTTHHDGEIFHSFSASTQTHLDISLPALPDRLNLLGKLAFVDGLLFANSLPFPHEQTSAWQAKLPLNLRQELENPTVCFRDTLWRLCESPNTEAYDQEYRSLEEVVNRLMDLKLFVVSDGKDRFKPIQPVEFSKYFADHNNLEEDIVCFRSLEPIAVSKYGTIEIRQTCTQPLAEIFIPTAFYTGISENQRKARALVDDFWRENKLEMTNSELRRKAVCQETIVQQATMNHFLTNLVAIAWEGLKKRNFGEENCLGRLIKGNNLMESPAKRQIRLLKDGLDYRDLILAYSEVEEKRERREPDGLSP</sequence>
<dbReference type="InterPro" id="IPR014746">
    <property type="entry name" value="Gln_synth/guanido_kin_cat_dom"/>
</dbReference>
<dbReference type="GO" id="GO:0004357">
    <property type="term" value="F:glutamate-cysteine ligase activity"/>
    <property type="evidence" value="ECO:0007669"/>
    <property type="project" value="InterPro"/>
</dbReference>
<dbReference type="InterPro" id="IPR035434">
    <property type="entry name" value="GCL_bact_plant"/>
</dbReference>
<evidence type="ECO:0000313" key="4">
    <source>
        <dbReference type="EMBL" id="TGE35732.1"/>
    </source>
</evidence>
<dbReference type="PANTHER" id="PTHR34378:SF1">
    <property type="entry name" value="GLUTAMATE--CYSTEINE LIGASE, CHLOROPLASTIC"/>
    <property type="match status" value="1"/>
</dbReference>
<name>A0A4Z0QY86_9FIRM</name>
<reference evidence="4 5" key="1">
    <citation type="submission" date="2019-03" db="EMBL/GenBank/DDBJ databases">
        <title>Draft Genome Sequence of Desulfosporosinus fructosivorans Strain 63.6F, Isolated from Marine Sediment in the Baltic Sea.</title>
        <authorList>
            <person name="Hausmann B."/>
            <person name="Vandieken V."/>
            <person name="Pjevac P."/>
            <person name="Schreck K."/>
            <person name="Herbold C.W."/>
            <person name="Loy A."/>
        </authorList>
    </citation>
    <scope>NUCLEOTIDE SEQUENCE [LARGE SCALE GENOMIC DNA]</scope>
    <source>
        <strain evidence="4 5">63.6F</strain>
    </source>
</reference>
<comment type="caution">
    <text evidence="4">The sequence shown here is derived from an EMBL/GenBank/DDBJ whole genome shotgun (WGS) entry which is preliminary data.</text>
</comment>
<dbReference type="OrthoDB" id="150227at2"/>
<organism evidence="4 5">
    <name type="scientific">Desulfosporosinus fructosivorans</name>
    <dbReference type="NCBI Taxonomy" id="2018669"/>
    <lineage>
        <taxon>Bacteria</taxon>
        <taxon>Bacillati</taxon>
        <taxon>Bacillota</taxon>
        <taxon>Clostridia</taxon>
        <taxon>Eubacteriales</taxon>
        <taxon>Desulfitobacteriaceae</taxon>
        <taxon>Desulfosporosinus</taxon>
    </lineage>
</organism>
<evidence type="ECO:0008006" key="6">
    <source>
        <dbReference type="Google" id="ProtNLM"/>
    </source>
</evidence>
<proteinExistence type="predicted"/>
<keyword evidence="3" id="KW-0067">ATP-binding</keyword>
<dbReference type="EMBL" id="SPQQ01000011">
    <property type="protein sequence ID" value="TGE35732.1"/>
    <property type="molecule type" value="Genomic_DNA"/>
</dbReference>
<keyword evidence="5" id="KW-1185">Reference proteome</keyword>